<protein>
    <submittedName>
        <fullName evidence="2">Alpha/beta hydrolase</fullName>
    </submittedName>
</protein>
<dbReference type="SUPFAM" id="SSF53474">
    <property type="entry name" value="alpha/beta-Hydrolases"/>
    <property type="match status" value="1"/>
</dbReference>
<evidence type="ECO:0000259" key="1">
    <source>
        <dbReference type="Pfam" id="PF12697"/>
    </source>
</evidence>
<evidence type="ECO:0000313" key="2">
    <source>
        <dbReference type="EMBL" id="WRW39750.1"/>
    </source>
</evidence>
<proteinExistence type="predicted"/>
<dbReference type="PRINTS" id="PR00111">
    <property type="entry name" value="ABHYDROLASE"/>
</dbReference>
<dbReference type="Pfam" id="PF12697">
    <property type="entry name" value="Abhydrolase_6"/>
    <property type="match status" value="1"/>
</dbReference>
<feature type="domain" description="AB hydrolase-1" evidence="1">
    <location>
        <begin position="35"/>
        <end position="272"/>
    </location>
</feature>
<geneLocation type="plasmid" evidence="2 3">
    <name>pRinCIP108029b</name>
</geneLocation>
<organism evidence="2 3">
    <name type="scientific">Rhizobium indigoferae</name>
    <dbReference type="NCBI Taxonomy" id="158891"/>
    <lineage>
        <taxon>Bacteria</taxon>
        <taxon>Pseudomonadati</taxon>
        <taxon>Pseudomonadota</taxon>
        <taxon>Alphaproteobacteria</taxon>
        <taxon>Hyphomicrobiales</taxon>
        <taxon>Rhizobiaceae</taxon>
        <taxon>Rhizobium/Agrobacterium group</taxon>
        <taxon>Rhizobium</taxon>
    </lineage>
</organism>
<gene>
    <name evidence="2" type="ORF">U5G49_005097</name>
</gene>
<dbReference type="EMBL" id="CP140636">
    <property type="protein sequence ID" value="WRW39750.1"/>
    <property type="molecule type" value="Genomic_DNA"/>
</dbReference>
<dbReference type="RefSeq" id="WP_193443542.1">
    <property type="nucleotide sequence ID" value="NZ_BSOQ01000002.1"/>
</dbReference>
<dbReference type="Proteomes" id="UP001322785">
    <property type="component" value="Plasmid pRinCIP108029b"/>
</dbReference>
<name>A0ABZ1DXT7_9HYPH</name>
<accession>A0ABZ1DXT7</accession>
<dbReference type="GO" id="GO:0016787">
    <property type="term" value="F:hydrolase activity"/>
    <property type="evidence" value="ECO:0007669"/>
    <property type="project" value="UniProtKB-KW"/>
</dbReference>
<dbReference type="PANTHER" id="PTHR43689">
    <property type="entry name" value="HYDROLASE"/>
    <property type="match status" value="1"/>
</dbReference>
<keyword evidence="2" id="KW-0614">Plasmid</keyword>
<dbReference type="InterPro" id="IPR029058">
    <property type="entry name" value="AB_hydrolase_fold"/>
</dbReference>
<keyword evidence="2" id="KW-0378">Hydrolase</keyword>
<evidence type="ECO:0000313" key="3">
    <source>
        <dbReference type="Proteomes" id="UP001322785"/>
    </source>
</evidence>
<dbReference type="Gene3D" id="3.40.50.1820">
    <property type="entry name" value="alpha/beta hydrolase"/>
    <property type="match status" value="1"/>
</dbReference>
<dbReference type="InterPro" id="IPR000073">
    <property type="entry name" value="AB_hydrolase_1"/>
</dbReference>
<keyword evidence="3" id="KW-1185">Reference proteome</keyword>
<reference evidence="2 3" key="1">
    <citation type="submission" date="2023-12" db="EMBL/GenBank/DDBJ databases">
        <authorList>
            <person name="Menendez E."/>
            <person name="Kaur S."/>
            <person name="Flores-Felix J.D."/>
            <person name="diCenzo G.C."/>
            <person name="Peix A."/>
            <person name="Velazquez E."/>
        </authorList>
    </citation>
    <scope>NUCLEOTIDE SEQUENCE [LARGE SCALE GENOMIC DNA]</scope>
    <source>
        <strain evidence="2 3">CIP 108029</strain>
        <plasmid evidence="2 3">pRinCIP108029b</plasmid>
    </source>
</reference>
<dbReference type="PANTHER" id="PTHR43689:SF8">
    <property type="entry name" value="ALPHA_BETA-HYDROLASES SUPERFAMILY PROTEIN"/>
    <property type="match status" value="1"/>
</dbReference>
<sequence>MKHPCANVPRVGELLQVHDHKIHMLRRSRANRPEVVFLHGCGSLAEEVVAPFEVHENIGIIAPDRPGYGFSSPLPSGSQGPLGQSFWLETFLEHIGGGPRVLVGHSIGCAPPLLLAQRRPDLVRAMLLIAPCCRPVPFKPFVLLRTAMMPMIGSTVRRQMTTRWPEVIFRSALRTSAAPNPVPEYLAALPARHIVSSPTIETMVAELSAFNADMAAFGRLSSDLPITVVFGDRDGVIDYRWHSAWIQRNHDQAVFKTLRGVGHLPHHVRTEVCVELLELLVDTVSIVENKRTLVAGG</sequence>